<gene>
    <name evidence="1" type="ORF">A6M21_12670</name>
</gene>
<dbReference type="SUPFAM" id="SSF89447">
    <property type="entry name" value="AbrB/MazE/MraZ-like"/>
    <property type="match status" value="1"/>
</dbReference>
<protein>
    <submittedName>
        <fullName evidence="1">Transcriptional regulator</fullName>
    </submittedName>
</protein>
<dbReference type="OrthoDB" id="199763at2"/>
<sequence length="101" mass="11914">MPIVQVQKRMLISLAQIAKKIDLHEGDHVLIEQRDGGIFLRPVEWVDKNQKYFWTKEWQEKMRRSRNALENGEYKTFDSMEDAVKDLEALADAHSNKNKTI</sequence>
<accession>A0A1B7LD47</accession>
<comment type="caution">
    <text evidence="1">The sequence shown here is derived from an EMBL/GenBank/DDBJ whole genome shotgun (WGS) entry which is preliminary data.</text>
</comment>
<dbReference type="Proteomes" id="UP000078532">
    <property type="component" value="Unassembled WGS sequence"/>
</dbReference>
<dbReference type="InterPro" id="IPR037914">
    <property type="entry name" value="SpoVT-AbrB_sf"/>
</dbReference>
<dbReference type="EMBL" id="LYVF01000173">
    <property type="protein sequence ID" value="OAT80794.1"/>
    <property type="molecule type" value="Genomic_DNA"/>
</dbReference>
<reference evidence="1 2" key="1">
    <citation type="submission" date="2016-04" db="EMBL/GenBank/DDBJ databases">
        <authorList>
            <person name="Evans L.H."/>
            <person name="Alamgir A."/>
            <person name="Owens N."/>
            <person name="Weber N.D."/>
            <person name="Virtaneva K."/>
            <person name="Barbian K."/>
            <person name="Babar A."/>
            <person name="Rosenke K."/>
        </authorList>
    </citation>
    <scope>NUCLEOTIDE SEQUENCE [LARGE SCALE GENOMIC DNA]</scope>
    <source>
        <strain evidence="1 2">LMa1</strain>
    </source>
</reference>
<evidence type="ECO:0000313" key="1">
    <source>
        <dbReference type="EMBL" id="OAT80794.1"/>
    </source>
</evidence>
<dbReference type="STRING" id="1838280.A6M21_12670"/>
<keyword evidence="2" id="KW-1185">Reference proteome</keyword>
<organism evidence="1 2">
    <name type="scientific">Desulfotomaculum copahuensis</name>
    <dbReference type="NCBI Taxonomy" id="1838280"/>
    <lineage>
        <taxon>Bacteria</taxon>
        <taxon>Bacillati</taxon>
        <taxon>Bacillota</taxon>
        <taxon>Clostridia</taxon>
        <taxon>Eubacteriales</taxon>
        <taxon>Desulfotomaculaceae</taxon>
        <taxon>Desulfotomaculum</taxon>
    </lineage>
</organism>
<name>A0A1B7LD47_9FIRM</name>
<dbReference type="AlphaFoldDB" id="A0A1B7LD47"/>
<proteinExistence type="predicted"/>
<evidence type="ECO:0000313" key="2">
    <source>
        <dbReference type="Proteomes" id="UP000078532"/>
    </source>
</evidence>
<dbReference type="RefSeq" id="WP_066669401.1">
    <property type="nucleotide sequence ID" value="NZ_LYVF01000173.1"/>
</dbReference>